<dbReference type="EMBL" id="CP003250">
    <property type="protein sequence ID" value="AFV77228.1"/>
    <property type="molecule type" value="Genomic_DNA"/>
</dbReference>
<keyword evidence="2" id="KW-0472">Membrane</keyword>
<dbReference type="KEGG" id="tos:Theos_2237"/>
<evidence type="ECO:0000256" key="1">
    <source>
        <dbReference type="SAM" id="MobiDB-lite"/>
    </source>
</evidence>
<feature type="compositionally biased region" description="Low complexity" evidence="1">
    <location>
        <begin position="192"/>
        <end position="205"/>
    </location>
</feature>
<dbReference type="AlphaFoldDB" id="K7QYU0"/>
<reference evidence="3 4" key="1">
    <citation type="journal article" date="2013" name="Genome Announc.">
        <title>Whole Genome Sequencing of Thermus oshimai JL-2 and Thermus thermophilus JL-18, Incomplete Denitrifiers from the United States Great Basin.</title>
        <authorList>
            <person name="Murugapiran S.K."/>
            <person name="Huntemann M."/>
            <person name="Wei C.L."/>
            <person name="Han J."/>
            <person name="Detter J.C."/>
            <person name="Han C.S."/>
            <person name="Erkkila T.H."/>
            <person name="Teshima H."/>
            <person name="Chen A."/>
            <person name="Kyrpides N."/>
            <person name="Mavrommatis K."/>
            <person name="Markowitz V."/>
            <person name="Szeto E."/>
            <person name="Ivanova N."/>
            <person name="Pagani I."/>
            <person name="Lam J."/>
            <person name="McDonald A.I."/>
            <person name="Dodsworth J.A."/>
            <person name="Pati A."/>
            <person name="Goodwin L."/>
            <person name="Peters L."/>
            <person name="Pitluck S."/>
            <person name="Woyke T."/>
            <person name="Hedlund B.P."/>
        </authorList>
    </citation>
    <scope>NUCLEOTIDE SEQUENCE</scope>
    <source>
        <strain evidence="3 4">JL-2</strain>
        <plasmid evidence="3">pTHEOS01</plasmid>
    </source>
</reference>
<geneLocation type="plasmid" evidence="3 4">
    <name>pTHEOS01</name>
</geneLocation>
<keyword evidence="2" id="KW-1133">Transmembrane helix</keyword>
<keyword evidence="3" id="KW-0614">Plasmid</keyword>
<feature type="region of interest" description="Disordered" evidence="1">
    <location>
        <begin position="192"/>
        <end position="255"/>
    </location>
</feature>
<dbReference type="RefSeq" id="WP_015065226.1">
    <property type="nucleotide sequence ID" value="NC_019387.1"/>
</dbReference>
<dbReference type="PATRIC" id="fig|751945.3.peg.2175"/>
<keyword evidence="2" id="KW-0812">Transmembrane</keyword>
<accession>K7QYU0</accession>
<dbReference type="OrthoDB" id="32086at2"/>
<dbReference type="Gene3D" id="3.40.1000.10">
    <property type="entry name" value="Mog1/PsbP, alpha/beta/alpha sandwich"/>
    <property type="match status" value="1"/>
</dbReference>
<dbReference type="Proteomes" id="UP000000211">
    <property type="component" value="Plasmid pTHEOS01"/>
</dbReference>
<evidence type="ECO:0000256" key="2">
    <source>
        <dbReference type="SAM" id="Phobius"/>
    </source>
</evidence>
<evidence type="ECO:0000313" key="4">
    <source>
        <dbReference type="Proteomes" id="UP000000211"/>
    </source>
</evidence>
<sequence length="330" mass="34999">MEEKGEVREQKPRPKLLWPRSGRDWLLAGLLAFLVLGIVGNLLPEEPGEVQVGAVRLKVPEGFEVRDVEGGKALLAPKEGPKDSFRENLTVLKEALPQAVNSFQYAQVVAWRNGQGLEAFQVGGVRPVQVLGVPGVAFAAQGTHQGKTLEFQVVAFVLGGEGYQITLTGEPGKLAQYAGPFQEALAPLGLAQAAQAPSPQGGAPLPQSPAPGPLPTPAPLPYAAPGPTPDPYGGEPALPYDTPALPYDADPSGDLGLPDTGDGGFWDSWKQGEEFNTWMSEEWSQALSGETPDITHFDEQGNPYWEGPSGTLHEWDWGGWDLGGSGGDVP</sequence>
<organism evidence="3 4">
    <name type="scientific">Thermus oshimai JL-2</name>
    <dbReference type="NCBI Taxonomy" id="751945"/>
    <lineage>
        <taxon>Bacteria</taxon>
        <taxon>Thermotogati</taxon>
        <taxon>Deinococcota</taxon>
        <taxon>Deinococci</taxon>
        <taxon>Thermales</taxon>
        <taxon>Thermaceae</taxon>
        <taxon>Thermus</taxon>
    </lineage>
</organism>
<proteinExistence type="predicted"/>
<feature type="compositionally biased region" description="Pro residues" evidence="1">
    <location>
        <begin position="206"/>
        <end position="230"/>
    </location>
</feature>
<feature type="transmembrane region" description="Helical" evidence="2">
    <location>
        <begin position="25"/>
        <end position="43"/>
    </location>
</feature>
<dbReference type="HOGENOM" id="CLU_847127_0_0_0"/>
<gene>
    <name evidence="3" type="ORF">Theos_2237</name>
</gene>
<evidence type="ECO:0000313" key="3">
    <source>
        <dbReference type="EMBL" id="AFV77228.1"/>
    </source>
</evidence>
<name>K7QYU0_THEOS</name>
<keyword evidence="4" id="KW-1185">Reference proteome</keyword>
<protein>
    <submittedName>
        <fullName evidence="3">Uncharacterized protein</fullName>
    </submittedName>
</protein>